<dbReference type="Proteomes" id="UP001165653">
    <property type="component" value="Unassembled WGS sequence"/>
</dbReference>
<sequence>MPSQQGLGRNDCGNLLEPAQPKALRLQGQPPPLIVAEPQALLAPQLPENSDLLLKIIDDVLLVPVDPACKRNQHESSDSHHGSLAENLPLHSLKQGNQRFEFSLIIRRLRRNRISGHYAPRNAANFGVGGDGTPQLLWRLANGGFDGLQPKVVVLMIGINNVWPGYSADDTSRGIRTFVARLREKMPSAKILLCGLLPIFDESDSIRYYIRTVNAGIAGLDDGKTVRFLDFSKDLLQPDGKRREGFYDSDRLHLKKPAYEAWAAAMEPMLGDWLAPEPETDKK</sequence>
<dbReference type="PANTHER" id="PTHR30383:SF5">
    <property type="entry name" value="SGNH HYDROLASE-TYPE ESTERASE DOMAIN-CONTAINING PROTEIN"/>
    <property type="match status" value="1"/>
</dbReference>
<evidence type="ECO:0000313" key="3">
    <source>
        <dbReference type="Proteomes" id="UP001165653"/>
    </source>
</evidence>
<dbReference type="InterPro" id="IPR036514">
    <property type="entry name" value="SGNH_hydro_sf"/>
</dbReference>
<dbReference type="SUPFAM" id="SSF52266">
    <property type="entry name" value="SGNH hydrolase"/>
    <property type="match status" value="1"/>
</dbReference>
<dbReference type="EMBL" id="JAPDDR010000002">
    <property type="protein sequence ID" value="MCW1912918.1"/>
    <property type="molecule type" value="Genomic_DNA"/>
</dbReference>
<accession>A0ABT3FZC7</accession>
<comment type="caution">
    <text evidence="2">The sequence shown here is derived from an EMBL/GenBank/DDBJ whole genome shotgun (WGS) entry which is preliminary data.</text>
</comment>
<evidence type="ECO:0000313" key="2">
    <source>
        <dbReference type="EMBL" id="MCW1912918.1"/>
    </source>
</evidence>
<keyword evidence="3" id="KW-1185">Reference proteome</keyword>
<dbReference type="PANTHER" id="PTHR30383">
    <property type="entry name" value="THIOESTERASE 1/PROTEASE 1/LYSOPHOSPHOLIPASE L1"/>
    <property type="match status" value="1"/>
</dbReference>
<dbReference type="Gene3D" id="3.40.50.1110">
    <property type="entry name" value="SGNH hydrolase"/>
    <property type="match status" value="1"/>
</dbReference>
<name>A0ABT3FZC7_9BACT</name>
<organism evidence="2 3">
    <name type="scientific">Luteolibacter rhizosphaerae</name>
    <dbReference type="NCBI Taxonomy" id="2989719"/>
    <lineage>
        <taxon>Bacteria</taxon>
        <taxon>Pseudomonadati</taxon>
        <taxon>Verrucomicrobiota</taxon>
        <taxon>Verrucomicrobiia</taxon>
        <taxon>Verrucomicrobiales</taxon>
        <taxon>Verrucomicrobiaceae</taxon>
        <taxon>Luteolibacter</taxon>
    </lineage>
</organism>
<proteinExistence type="predicted"/>
<dbReference type="InterPro" id="IPR013830">
    <property type="entry name" value="SGNH_hydro"/>
</dbReference>
<reference evidence="2" key="1">
    <citation type="submission" date="2022-10" db="EMBL/GenBank/DDBJ databases">
        <title>Luteolibacter sp. GHJ8, whole genome shotgun sequencing project.</title>
        <authorList>
            <person name="Zhao G."/>
            <person name="Shen L."/>
        </authorList>
    </citation>
    <scope>NUCLEOTIDE SEQUENCE</scope>
    <source>
        <strain evidence="2">GHJ8</strain>
    </source>
</reference>
<protein>
    <submittedName>
        <fullName evidence="2">GDSL-type esterase/lipase family protein</fullName>
    </submittedName>
</protein>
<gene>
    <name evidence="2" type="ORF">OJ996_05000</name>
</gene>
<feature type="domain" description="SGNH hydrolase-type esterase" evidence="1">
    <location>
        <begin position="117"/>
        <end position="260"/>
    </location>
</feature>
<dbReference type="RefSeq" id="WP_264511822.1">
    <property type="nucleotide sequence ID" value="NZ_JAPDDR010000002.1"/>
</dbReference>
<dbReference type="InterPro" id="IPR051532">
    <property type="entry name" value="Ester_Hydrolysis_Enzymes"/>
</dbReference>
<dbReference type="Pfam" id="PF13472">
    <property type="entry name" value="Lipase_GDSL_2"/>
    <property type="match status" value="1"/>
</dbReference>
<evidence type="ECO:0000259" key="1">
    <source>
        <dbReference type="Pfam" id="PF13472"/>
    </source>
</evidence>